<dbReference type="GO" id="GO:1904262">
    <property type="term" value="P:negative regulation of TORC1 signaling"/>
    <property type="evidence" value="ECO:0007669"/>
    <property type="project" value="EnsemblFungi"/>
</dbReference>
<evidence type="ECO:0000313" key="8">
    <source>
        <dbReference type="Proteomes" id="UP000006310"/>
    </source>
</evidence>
<dbReference type="KEGG" id="kng:KNAG_0J02810"/>
<evidence type="ECO:0000256" key="4">
    <source>
        <dbReference type="RuleBase" id="RU368069"/>
    </source>
</evidence>
<dbReference type="GO" id="GO:2000785">
    <property type="term" value="P:regulation of autophagosome assembly"/>
    <property type="evidence" value="ECO:0007669"/>
    <property type="project" value="EnsemblFungi"/>
</dbReference>
<dbReference type="OMA" id="RTDYVWK"/>
<name>J7RBT2_HUIN7</name>
<dbReference type="Pfam" id="PF03666">
    <property type="entry name" value="NPR3"/>
    <property type="match status" value="1"/>
</dbReference>
<evidence type="ECO:0000256" key="2">
    <source>
        <dbReference type="ARBA" id="ARBA00017880"/>
    </source>
</evidence>
<dbReference type="GO" id="GO:0051058">
    <property type="term" value="P:negative regulation of small GTPase mediated signal transduction"/>
    <property type="evidence" value="ECO:0007669"/>
    <property type="project" value="EnsemblFungi"/>
</dbReference>
<gene>
    <name evidence="7" type="primary">KNAG0J02810</name>
    <name evidence="7" type="ordered locus">KNAG_0J02810</name>
</gene>
<dbReference type="HOGENOM" id="CLU_014314_0_0_1"/>
<feature type="compositionally biased region" description="Polar residues" evidence="5">
    <location>
        <begin position="259"/>
        <end position="269"/>
    </location>
</feature>
<protein>
    <recommendedName>
        <fullName evidence="2 4">Nitrogen permease regulator 3</fullName>
    </recommendedName>
    <alternativeName>
        <fullName evidence="3 4">Required for meiotic nuclear division protein 11</fullName>
    </alternativeName>
</protein>
<evidence type="ECO:0000256" key="1">
    <source>
        <dbReference type="ARBA" id="ARBA00010546"/>
    </source>
</evidence>
<dbReference type="GO" id="GO:0007124">
    <property type="term" value="P:pseudohyphal growth"/>
    <property type="evidence" value="ECO:0007669"/>
    <property type="project" value="EnsemblFungi"/>
</dbReference>
<comment type="subcellular location">
    <subcellularLocation>
        <location evidence="4">Vacuole membrane</location>
        <topology evidence="4">Peripheral membrane protein</topology>
    </subcellularLocation>
</comment>
<comment type="function">
    <text evidence="4">Mediates inactivation of the TORC1 complex in response to amino acid starvation. Required for meiotic nuclear division.</text>
</comment>
<dbReference type="PANTHER" id="PTHR13153:SF5">
    <property type="entry name" value="GATOR COMPLEX PROTEIN NPRL3"/>
    <property type="match status" value="1"/>
</dbReference>
<evidence type="ECO:0000313" key="7">
    <source>
        <dbReference type="EMBL" id="CCK72360.1"/>
    </source>
</evidence>
<dbReference type="GeneID" id="34528115"/>
<keyword evidence="4" id="KW-0469">Meiosis</keyword>
<dbReference type="GO" id="GO:1990130">
    <property type="term" value="C:GATOR1 complex"/>
    <property type="evidence" value="ECO:0007669"/>
    <property type="project" value="EnsemblFungi"/>
</dbReference>
<keyword evidence="8" id="KW-1185">Reference proteome</keyword>
<dbReference type="OrthoDB" id="18648at2759"/>
<feature type="compositionally biased region" description="Polar residues" evidence="5">
    <location>
        <begin position="723"/>
        <end position="745"/>
    </location>
</feature>
<dbReference type="Proteomes" id="UP000006310">
    <property type="component" value="Chromosome 10"/>
</dbReference>
<feature type="region of interest" description="Disordered" evidence="5">
    <location>
        <begin position="712"/>
        <end position="777"/>
    </location>
</feature>
<feature type="domain" description="GATOR1 complex protein NPRL3 C-terminal HTH" evidence="6">
    <location>
        <begin position="799"/>
        <end position="860"/>
    </location>
</feature>
<feature type="region of interest" description="Disordered" evidence="5">
    <location>
        <begin position="251"/>
        <end position="288"/>
    </location>
</feature>
<feature type="compositionally biased region" description="Polar residues" evidence="5">
    <location>
        <begin position="151"/>
        <end position="161"/>
    </location>
</feature>
<feature type="compositionally biased region" description="Low complexity" evidence="5">
    <location>
        <begin position="86"/>
        <end position="143"/>
    </location>
</feature>
<dbReference type="GO" id="GO:0006995">
    <property type="term" value="P:cellular response to nitrogen starvation"/>
    <property type="evidence" value="ECO:0007669"/>
    <property type="project" value="EnsemblFungi"/>
</dbReference>
<feature type="compositionally biased region" description="Basic and acidic residues" evidence="5">
    <location>
        <begin position="753"/>
        <end position="777"/>
    </location>
</feature>
<dbReference type="InterPro" id="IPR056603">
    <property type="entry name" value="HTH_NPRL3"/>
</dbReference>
<dbReference type="RefSeq" id="XP_022466605.1">
    <property type="nucleotide sequence ID" value="XM_022610294.1"/>
</dbReference>
<dbReference type="EMBL" id="HE978323">
    <property type="protein sequence ID" value="CCK72360.1"/>
    <property type="molecule type" value="Genomic_DNA"/>
</dbReference>
<proteinExistence type="inferred from homology"/>
<feature type="compositionally biased region" description="Low complexity" evidence="5">
    <location>
        <begin position="57"/>
        <end position="71"/>
    </location>
</feature>
<feature type="compositionally biased region" description="Basic residues" evidence="5">
    <location>
        <begin position="712"/>
        <end position="722"/>
    </location>
</feature>
<dbReference type="Pfam" id="PF24064">
    <property type="entry name" value="HTH_NPRL3"/>
    <property type="match status" value="1"/>
</dbReference>
<dbReference type="InterPro" id="IPR005365">
    <property type="entry name" value="Npr3"/>
</dbReference>
<dbReference type="GO" id="GO:0010508">
    <property type="term" value="P:positive regulation of autophagy"/>
    <property type="evidence" value="ECO:0007669"/>
    <property type="project" value="EnsemblFungi"/>
</dbReference>
<dbReference type="AlphaFoldDB" id="J7RBT2"/>
<feature type="region of interest" description="Disordered" evidence="5">
    <location>
        <begin position="38"/>
        <end position="161"/>
    </location>
</feature>
<evidence type="ECO:0000259" key="6">
    <source>
        <dbReference type="Pfam" id="PF24064"/>
    </source>
</evidence>
<organism evidence="7 8">
    <name type="scientific">Huiozyma naganishii (strain ATCC MYA-139 / BCRC 22969 / CBS 8797 / KCTC 17520 / NBRC 10181 / NCYC 3082 / Yp74L-3)</name>
    <name type="common">Yeast</name>
    <name type="synonym">Kazachstania naganishii</name>
    <dbReference type="NCBI Taxonomy" id="1071383"/>
    <lineage>
        <taxon>Eukaryota</taxon>
        <taxon>Fungi</taxon>
        <taxon>Dikarya</taxon>
        <taxon>Ascomycota</taxon>
        <taxon>Saccharomycotina</taxon>
        <taxon>Saccharomycetes</taxon>
        <taxon>Saccharomycetales</taxon>
        <taxon>Saccharomycetaceae</taxon>
        <taxon>Huiozyma</taxon>
    </lineage>
</organism>
<dbReference type="GO" id="GO:0005774">
    <property type="term" value="C:vacuolar membrane"/>
    <property type="evidence" value="ECO:0007669"/>
    <property type="project" value="UniProtKB-SubCell"/>
</dbReference>
<feature type="compositionally biased region" description="Basic residues" evidence="5">
    <location>
        <begin position="270"/>
        <end position="281"/>
    </location>
</feature>
<dbReference type="STRING" id="1071383.J7RBT2"/>
<dbReference type="GO" id="GO:0051321">
    <property type="term" value="P:meiotic cell cycle"/>
    <property type="evidence" value="ECO:0007669"/>
    <property type="project" value="UniProtKB-UniRule"/>
</dbReference>
<keyword evidence="4" id="KW-0732">Signal</keyword>
<reference evidence="8" key="2">
    <citation type="submission" date="2012-08" db="EMBL/GenBank/DDBJ databases">
        <title>Genome sequence of Kazachstania naganishii.</title>
        <authorList>
            <person name="Gordon J.L."/>
            <person name="Armisen D."/>
            <person name="Proux-Wera E."/>
            <person name="OhEigeartaigh S.S."/>
            <person name="Byrne K.P."/>
            <person name="Wolfe K.H."/>
        </authorList>
    </citation>
    <scope>NUCLEOTIDE SEQUENCE [LARGE SCALE GENOMIC DNA]</scope>
    <source>
        <strain evidence="8">ATCC MYA-139 / BCRC 22969 / CBS 8797 / CCRC 22969 / KCTC 17520 / NBRC 10181 / NCYC 3082</strain>
    </source>
</reference>
<evidence type="ECO:0000256" key="5">
    <source>
        <dbReference type="SAM" id="MobiDB-lite"/>
    </source>
</evidence>
<reference evidence="7 8" key="1">
    <citation type="journal article" date="2011" name="Proc. Natl. Acad. Sci. U.S.A.">
        <title>Evolutionary erosion of yeast sex chromosomes by mating-type switching accidents.</title>
        <authorList>
            <person name="Gordon J.L."/>
            <person name="Armisen D."/>
            <person name="Proux-Wera E."/>
            <person name="Oheigeartaigh S.S."/>
            <person name="Byrne K.P."/>
            <person name="Wolfe K.H."/>
        </authorList>
    </citation>
    <scope>NUCLEOTIDE SEQUENCE [LARGE SCALE GENOMIC DNA]</scope>
    <source>
        <strain evidence="8">ATCC MYA-139 / BCRC 22969 / CBS 8797 / CCRC 22969 / KCTC 17520 / NBRC 10181 / NCYC 3082</strain>
    </source>
</reference>
<evidence type="ECO:0000256" key="3">
    <source>
        <dbReference type="ARBA" id="ARBA00030028"/>
    </source>
</evidence>
<accession>J7RBT2</accession>
<dbReference type="GO" id="GO:0038202">
    <property type="term" value="P:TORC1 signaling"/>
    <property type="evidence" value="ECO:0007669"/>
    <property type="project" value="TreeGrafter"/>
</dbReference>
<dbReference type="GO" id="GO:0034198">
    <property type="term" value="P:cellular response to amino acid starvation"/>
    <property type="evidence" value="ECO:0007669"/>
    <property type="project" value="EnsemblFungi"/>
</dbReference>
<comment type="similarity">
    <text evidence="1 4">Belongs to the NPR3 family.</text>
</comment>
<sequence length="865" mass="98485">MSEHLPNSYLVGIHLTISTHSGPQVVYSYPPARVGAIHSRKSSSDVLSRRKTLNRNGSASKKGSKLQSQLSEASRDVDTSIRSRTSMKSVKSEASSISSASSRSSNSGLSSSDGLSESELSTDYADESFTSESDTGSTTSSSDSENETDNAKINSASKNGISIENDNTLRNRLSGEGEDEHLRGFTLNDEFFLDEIFQDTNKVFGFDSEFVAEFCCPDRELCNTKFEFTIDQLAFLGLPIHCDSKGKWRKSKHKRQFSRKLTNSTSHGNLSRKGHSVGSRRSKNENDLERRMTRVDTLEPDDEMISSHIGKDNLDKNMNMFHVCFVMNPPLTEYNKRIDDMYQYVVAKLSLLLRYVQSKSNYVSEECEIILKETESVKKNSQFYQSIKSPGERGKYLYQRILSKSSLARCLTKCVDQLHKNEIACVELGNDKVISLQIPVNNEFQDIPNYKIHPILPNSYLSTVLNNNFLEGCSYNDTQYLNAEGRKGFLGATDNIGNDNDILNYSLLLLDEPTQILETLESSTQTVKTGDLNTLILRQLVKQIKPTTPLISYHDIITSTLQLESSEITYDILRSCAIHLIYWRYARVIIPLSSKHIYIVSPLLSLDLCYSGDEKKFREKFSSLPSLAYFLSRLSGSTSMENAQNGGTHPRQFGALIPSKEHKGAYLNALSWLVRHGYVCQLLTFALIRIDRKIKIAVEEDLEKEGYNRRKKEIAKRRRHRSIGNSDQDNNPLKKSGLRDQTSGIDNVMKNLQTDDDRKQFQTEEAADSKDPYESDHFEFDDPEFQNDYTIILEPERATALEKRWIYKCIHNQPHEIQILFNKLLKFFNGKSPLEVIMLNKGVSRHEMKKLFVALDRYLIKIHHW</sequence>
<dbReference type="PANTHER" id="PTHR13153">
    <property type="entry name" value="CGTHBA PROTEIN -14 GENE PROTEIN"/>
    <property type="match status" value="1"/>
</dbReference>
<dbReference type="eggNOG" id="ENOG502QW35">
    <property type="taxonomic scope" value="Eukaryota"/>
</dbReference>